<evidence type="ECO:0000313" key="2">
    <source>
        <dbReference type="Proteomes" id="UP000447434"/>
    </source>
</evidence>
<keyword evidence="2" id="KW-1185">Reference proteome</keyword>
<sequence length="73" mass="8155">MNDCKPVSTPLAAHFKLSSDLCLHTEEEVECMSYVPYTSVVGNLMNTMVCTRLDLAYAASMVSRYMHNPGKDH</sequence>
<comment type="caution">
    <text evidence="1">The sequence shown here is derived from an EMBL/GenBank/DDBJ whole genome shotgun (WGS) entry which is preliminary data.</text>
</comment>
<dbReference type="EMBL" id="WOCE01000004">
    <property type="protein sequence ID" value="KAE9615369.1"/>
    <property type="molecule type" value="Genomic_DNA"/>
</dbReference>
<gene>
    <name evidence="1" type="ORF">Lalb_Chr04g0254501</name>
</gene>
<keyword evidence="1" id="KW-0548">Nucleotidyltransferase</keyword>
<dbReference type="AlphaFoldDB" id="A0A6A4QNX7"/>
<reference evidence="2" key="1">
    <citation type="journal article" date="2020" name="Nat. Commun.">
        <title>Genome sequence of the cluster root forming white lupin.</title>
        <authorList>
            <person name="Hufnagel B."/>
            <person name="Marques A."/>
            <person name="Soriano A."/>
            <person name="Marques L."/>
            <person name="Divol F."/>
            <person name="Doumas P."/>
            <person name="Sallet E."/>
            <person name="Mancinotti D."/>
            <person name="Carrere S."/>
            <person name="Marande W."/>
            <person name="Arribat S."/>
            <person name="Keller J."/>
            <person name="Huneau C."/>
            <person name="Blein T."/>
            <person name="Aime D."/>
            <person name="Laguerre M."/>
            <person name="Taylor J."/>
            <person name="Schubert V."/>
            <person name="Nelson M."/>
            <person name="Geu-Flores F."/>
            <person name="Crespi M."/>
            <person name="Gallardo-Guerrero K."/>
            <person name="Delaux P.-M."/>
            <person name="Salse J."/>
            <person name="Berges H."/>
            <person name="Guyot R."/>
            <person name="Gouzy J."/>
            <person name="Peret B."/>
        </authorList>
    </citation>
    <scope>NUCLEOTIDE SEQUENCE [LARGE SCALE GENOMIC DNA]</scope>
    <source>
        <strain evidence="2">cv. Amiga</strain>
    </source>
</reference>
<dbReference type="GO" id="GO:0003964">
    <property type="term" value="F:RNA-directed DNA polymerase activity"/>
    <property type="evidence" value="ECO:0007669"/>
    <property type="project" value="UniProtKB-KW"/>
</dbReference>
<keyword evidence="1" id="KW-0695">RNA-directed DNA polymerase</keyword>
<dbReference type="OrthoDB" id="1436818at2759"/>
<accession>A0A6A4QNX7</accession>
<proteinExistence type="predicted"/>
<protein>
    <submittedName>
        <fullName evidence="1">Putative RNA-directed DNA polymerase</fullName>
    </submittedName>
</protein>
<organism evidence="1 2">
    <name type="scientific">Lupinus albus</name>
    <name type="common">White lupine</name>
    <name type="synonym">Lupinus termis</name>
    <dbReference type="NCBI Taxonomy" id="3870"/>
    <lineage>
        <taxon>Eukaryota</taxon>
        <taxon>Viridiplantae</taxon>
        <taxon>Streptophyta</taxon>
        <taxon>Embryophyta</taxon>
        <taxon>Tracheophyta</taxon>
        <taxon>Spermatophyta</taxon>
        <taxon>Magnoliopsida</taxon>
        <taxon>eudicotyledons</taxon>
        <taxon>Gunneridae</taxon>
        <taxon>Pentapetalae</taxon>
        <taxon>rosids</taxon>
        <taxon>fabids</taxon>
        <taxon>Fabales</taxon>
        <taxon>Fabaceae</taxon>
        <taxon>Papilionoideae</taxon>
        <taxon>50 kb inversion clade</taxon>
        <taxon>genistoids sensu lato</taxon>
        <taxon>core genistoids</taxon>
        <taxon>Genisteae</taxon>
        <taxon>Lupinus</taxon>
    </lineage>
</organism>
<name>A0A6A4QNX7_LUPAL</name>
<evidence type="ECO:0000313" key="1">
    <source>
        <dbReference type="EMBL" id="KAE9615369.1"/>
    </source>
</evidence>
<keyword evidence="1" id="KW-0808">Transferase</keyword>
<dbReference type="Proteomes" id="UP000447434">
    <property type="component" value="Chromosome 4"/>
</dbReference>